<dbReference type="AlphaFoldDB" id="A0A449AS63"/>
<name>A0A449AS63_9BACT</name>
<protein>
    <submittedName>
        <fullName evidence="1">Uncharacterized protein</fullName>
    </submittedName>
</protein>
<evidence type="ECO:0000313" key="2">
    <source>
        <dbReference type="Proteomes" id="UP000290495"/>
    </source>
</evidence>
<proteinExistence type="predicted"/>
<sequence length="55" mass="6581">MSKIFINWNEENFNDPLKNKEIIEKIRSLNFEGSENLYFDDIAINYSIKRVLLIS</sequence>
<reference evidence="1 2" key="1">
    <citation type="submission" date="2019-01" db="EMBL/GenBank/DDBJ databases">
        <authorList>
            <consortium name="Pathogen Informatics"/>
        </authorList>
    </citation>
    <scope>NUCLEOTIDE SEQUENCE [LARGE SCALE GENOMIC DNA]</scope>
    <source>
        <strain evidence="1 2">NCTC10146</strain>
        <plasmid evidence="2">12</plasmid>
    </source>
</reference>
<organism evidence="1 2">
    <name type="scientific">Mycoplasmopsis canis</name>
    <dbReference type="NCBI Taxonomy" id="29555"/>
    <lineage>
        <taxon>Bacteria</taxon>
        <taxon>Bacillati</taxon>
        <taxon>Mycoplasmatota</taxon>
        <taxon>Mycoplasmoidales</taxon>
        <taxon>Metamycoplasmataceae</taxon>
        <taxon>Mycoplasmopsis</taxon>
    </lineage>
</organism>
<dbReference type="EMBL" id="LR215021">
    <property type="protein sequence ID" value="VEU69330.1"/>
    <property type="molecule type" value="Genomic_DNA"/>
</dbReference>
<evidence type="ECO:0000313" key="1">
    <source>
        <dbReference type="EMBL" id="VEU69330.1"/>
    </source>
</evidence>
<keyword evidence="1" id="KW-0614">Plasmid</keyword>
<accession>A0A449AS63</accession>
<dbReference type="RefSeq" id="WP_223212257.1">
    <property type="nucleotide sequence ID" value="NZ_LR215021.1"/>
</dbReference>
<geneLocation type="plasmid" evidence="1 2">
    <name>12</name>
</geneLocation>
<gene>
    <name evidence="1" type="ORF">NCTC10146_00823</name>
</gene>
<dbReference type="Proteomes" id="UP000290495">
    <property type="component" value="Plasmid 12"/>
</dbReference>